<dbReference type="OrthoDB" id="756206at2759"/>
<feature type="compositionally biased region" description="Basic and acidic residues" evidence="1">
    <location>
        <begin position="1"/>
        <end position="19"/>
    </location>
</feature>
<feature type="compositionally biased region" description="Polar residues" evidence="1">
    <location>
        <begin position="36"/>
        <end position="55"/>
    </location>
</feature>
<reference evidence="2" key="1">
    <citation type="submission" date="2023-01" db="EMBL/GenBank/DDBJ databases">
        <title>Genome assembly of the deep-sea coral Lophelia pertusa.</title>
        <authorList>
            <person name="Herrera S."/>
            <person name="Cordes E."/>
        </authorList>
    </citation>
    <scope>NUCLEOTIDE SEQUENCE</scope>
    <source>
        <strain evidence="2">USNM1676648</strain>
        <tissue evidence="2">Polyp</tissue>
    </source>
</reference>
<evidence type="ECO:0000313" key="3">
    <source>
        <dbReference type="Proteomes" id="UP001163046"/>
    </source>
</evidence>
<dbReference type="Proteomes" id="UP001163046">
    <property type="component" value="Unassembled WGS sequence"/>
</dbReference>
<evidence type="ECO:0000256" key="1">
    <source>
        <dbReference type="SAM" id="MobiDB-lite"/>
    </source>
</evidence>
<evidence type="ECO:0000313" key="2">
    <source>
        <dbReference type="EMBL" id="KAJ7375583.1"/>
    </source>
</evidence>
<name>A0A9X0CVA1_9CNID</name>
<proteinExistence type="predicted"/>
<organism evidence="2 3">
    <name type="scientific">Desmophyllum pertusum</name>
    <dbReference type="NCBI Taxonomy" id="174260"/>
    <lineage>
        <taxon>Eukaryota</taxon>
        <taxon>Metazoa</taxon>
        <taxon>Cnidaria</taxon>
        <taxon>Anthozoa</taxon>
        <taxon>Hexacorallia</taxon>
        <taxon>Scleractinia</taxon>
        <taxon>Caryophylliina</taxon>
        <taxon>Caryophylliidae</taxon>
        <taxon>Desmophyllum</taxon>
    </lineage>
</organism>
<sequence>MKEGRKTISELVKDSKEIKPLGSISKPVSHHKETRTSSPSHGATSLDYTSGSASLRRSRIPEDSSDVRYPLDLTSGSGGFRRIRAMENRIPTPEGRRSGLLNDSLSYSYRISHGSTSASNNSPSHLHHLPPVKQNHIHLRNFYPLKRRQDVLPVERKQD</sequence>
<dbReference type="EMBL" id="MU826671">
    <property type="protein sequence ID" value="KAJ7375583.1"/>
    <property type="molecule type" value="Genomic_DNA"/>
</dbReference>
<keyword evidence="3" id="KW-1185">Reference proteome</keyword>
<gene>
    <name evidence="2" type="ORF">OS493_040243</name>
</gene>
<dbReference type="AlphaFoldDB" id="A0A9X0CVA1"/>
<accession>A0A9X0CVA1</accession>
<protein>
    <submittedName>
        <fullName evidence="2">Uncharacterized protein</fullName>
    </submittedName>
</protein>
<feature type="region of interest" description="Disordered" evidence="1">
    <location>
        <begin position="1"/>
        <end position="80"/>
    </location>
</feature>
<comment type="caution">
    <text evidence="2">The sequence shown here is derived from an EMBL/GenBank/DDBJ whole genome shotgun (WGS) entry which is preliminary data.</text>
</comment>